<sequence>MDRIDHIFCALSQRMSNLSHPGHVMPAPETLSSLIDKVNAAKRRYQPGMDR</sequence>
<organism evidence="1 2">
    <name type="scientific">Sphingobium indicum BiD32</name>
    <dbReference type="NCBI Taxonomy" id="1301087"/>
    <lineage>
        <taxon>Bacteria</taxon>
        <taxon>Pseudomonadati</taxon>
        <taxon>Pseudomonadota</taxon>
        <taxon>Alphaproteobacteria</taxon>
        <taxon>Sphingomonadales</taxon>
        <taxon>Sphingomonadaceae</taxon>
        <taxon>Sphingobium</taxon>
    </lineage>
</organism>
<reference evidence="1 2" key="1">
    <citation type="submission" date="2013-03" db="EMBL/GenBank/DDBJ databases">
        <authorList>
            <person name="Le V."/>
        </authorList>
    </citation>
    <scope>NUCLEOTIDE SEQUENCE [LARGE SCALE GENOMIC DNA]</scope>
    <source>
        <strain evidence="1 2">BiD32</strain>
    </source>
</reference>
<evidence type="ECO:0000313" key="2">
    <source>
        <dbReference type="Proteomes" id="UP000013201"/>
    </source>
</evidence>
<dbReference type="AlphaFoldDB" id="N1MMR3"/>
<gene>
    <name evidence="1" type="ORF">EBBID32_25770</name>
</gene>
<proteinExistence type="predicted"/>
<dbReference type="Proteomes" id="UP000013201">
    <property type="component" value="Unassembled WGS sequence"/>
</dbReference>
<dbReference type="EMBL" id="CAVK010000126">
    <property type="protein sequence ID" value="CCW18226.1"/>
    <property type="molecule type" value="Genomic_DNA"/>
</dbReference>
<protein>
    <submittedName>
        <fullName evidence="1">Uncharacterized protein</fullName>
    </submittedName>
</protein>
<evidence type="ECO:0000313" key="1">
    <source>
        <dbReference type="EMBL" id="CCW18226.1"/>
    </source>
</evidence>
<keyword evidence="2" id="KW-1185">Reference proteome</keyword>
<name>N1MMR3_9SPHN</name>
<comment type="caution">
    <text evidence="1">The sequence shown here is derived from an EMBL/GenBank/DDBJ whole genome shotgun (WGS) entry which is preliminary data.</text>
</comment>
<accession>N1MMR3</accession>
<reference evidence="2" key="2">
    <citation type="submission" date="2013-04" db="EMBL/GenBank/DDBJ databases">
        <title>Bisphenol A degrading Sphingobium sp. strain BiD32.</title>
        <authorList>
            <person name="Nielsen J.L."/>
            <person name="Zhou N.A."/>
            <person name="Kjeldal H."/>
        </authorList>
    </citation>
    <scope>NUCLEOTIDE SEQUENCE [LARGE SCALE GENOMIC DNA]</scope>
    <source>
        <strain evidence="2">BiD32</strain>
    </source>
</reference>